<proteinExistence type="predicted"/>
<accession>A0A2K9VHR3</accession>
<keyword evidence="1" id="KW-1133">Transmembrane helix</keyword>
<keyword evidence="1" id="KW-0472">Membrane</keyword>
<evidence type="ECO:0000313" key="2">
    <source>
        <dbReference type="EMBL" id="AUV61847.1"/>
    </source>
</evidence>
<evidence type="ECO:0000256" key="1">
    <source>
        <dbReference type="SAM" id="Phobius"/>
    </source>
</evidence>
<name>A0A2K9VHR3_9CAUD</name>
<feature type="transmembrane region" description="Helical" evidence="1">
    <location>
        <begin position="32"/>
        <end position="52"/>
    </location>
</feature>
<sequence length="63" mass="6962">MRTIIAILAGIAIFMYADLALSYELIGYGLTPYIAVPAIIAILAMTTFAFCAEHKRFMFNLSN</sequence>
<organism evidence="2 3">
    <name type="scientific">Pseudomonas phage Littlefix</name>
    <dbReference type="NCBI Taxonomy" id="2079289"/>
    <lineage>
        <taxon>Viruses</taxon>
        <taxon>Duplodnaviria</taxon>
        <taxon>Heunggongvirae</taxon>
        <taxon>Uroviricota</taxon>
        <taxon>Caudoviricetes</taxon>
        <taxon>Schitoviridae</taxon>
        <taxon>Littlefixvirus</taxon>
        <taxon>Littlefixvirus littlefix</taxon>
    </lineage>
</organism>
<dbReference type="EMBL" id="MG775260">
    <property type="protein sequence ID" value="AUV61847.1"/>
    <property type="molecule type" value="Genomic_DNA"/>
</dbReference>
<gene>
    <name evidence="2" type="ORF">PsPhLittlefix_gp32</name>
</gene>
<reference evidence="3" key="1">
    <citation type="submission" date="2018-01" db="EMBL/GenBank/DDBJ databases">
        <title>Pseudomonas phages infecting Pseudomonas sp. isolated from Prunus avium.</title>
        <authorList>
            <person name="Colberg O."/>
            <person name="Carstens A.B."/>
            <person name="Kot W."/>
            <person name="Hansen L.H."/>
        </authorList>
    </citation>
    <scope>NUCLEOTIDE SEQUENCE [LARGE SCALE GENOMIC DNA]</scope>
</reference>
<keyword evidence="3" id="KW-1185">Reference proteome</keyword>
<protein>
    <submittedName>
        <fullName evidence="2">Uncharacterized protein</fullName>
    </submittedName>
</protein>
<dbReference type="Proteomes" id="UP000240903">
    <property type="component" value="Segment"/>
</dbReference>
<keyword evidence="1" id="KW-0812">Transmembrane</keyword>
<evidence type="ECO:0000313" key="3">
    <source>
        <dbReference type="Proteomes" id="UP000240903"/>
    </source>
</evidence>